<dbReference type="AlphaFoldDB" id="A0A0M0I600"/>
<feature type="domain" description="CENP-V/GFA" evidence="5">
    <location>
        <begin position="5"/>
        <end position="134"/>
    </location>
</feature>
<evidence type="ECO:0000256" key="3">
    <source>
        <dbReference type="ARBA" id="ARBA00022833"/>
    </source>
</evidence>
<dbReference type="PROSITE" id="PS51891">
    <property type="entry name" value="CENP_V_GFA"/>
    <property type="match status" value="1"/>
</dbReference>
<dbReference type="GO" id="GO:0016846">
    <property type="term" value="F:carbon-sulfur lyase activity"/>
    <property type="evidence" value="ECO:0007669"/>
    <property type="project" value="InterPro"/>
</dbReference>
<evidence type="ECO:0000256" key="1">
    <source>
        <dbReference type="ARBA" id="ARBA00005495"/>
    </source>
</evidence>
<proteinExistence type="inferred from homology"/>
<evidence type="ECO:0000256" key="2">
    <source>
        <dbReference type="ARBA" id="ARBA00022723"/>
    </source>
</evidence>
<accession>A0A0M0I600</accession>
<comment type="caution">
    <text evidence="6">The sequence shown here is derived from an EMBL/GenBank/DDBJ whole genome shotgun (WGS) entry which is preliminary data.</text>
</comment>
<dbReference type="Gene3D" id="3.90.1590.10">
    <property type="entry name" value="glutathione-dependent formaldehyde- activating enzyme (gfa)"/>
    <property type="match status" value="1"/>
</dbReference>
<keyword evidence="2" id="KW-0479">Metal-binding</keyword>
<evidence type="ECO:0000259" key="5">
    <source>
        <dbReference type="PROSITE" id="PS51891"/>
    </source>
</evidence>
<dbReference type="Proteomes" id="UP000037530">
    <property type="component" value="Unassembled WGS sequence"/>
</dbReference>
<dbReference type="Pfam" id="PF04828">
    <property type="entry name" value="GFA"/>
    <property type="match status" value="1"/>
</dbReference>
<keyword evidence="4" id="KW-0456">Lyase</keyword>
<evidence type="ECO:0000313" key="7">
    <source>
        <dbReference type="Proteomes" id="UP000037530"/>
    </source>
</evidence>
<dbReference type="PATRIC" id="fig|171383.3.peg.618"/>
<dbReference type="GO" id="GO:0046872">
    <property type="term" value="F:metal ion binding"/>
    <property type="evidence" value="ECO:0007669"/>
    <property type="project" value="UniProtKB-KW"/>
</dbReference>
<organism evidence="6 7">
    <name type="scientific">Vibrio hepatarius</name>
    <dbReference type="NCBI Taxonomy" id="171383"/>
    <lineage>
        <taxon>Bacteria</taxon>
        <taxon>Pseudomonadati</taxon>
        <taxon>Pseudomonadota</taxon>
        <taxon>Gammaproteobacteria</taxon>
        <taxon>Vibrionales</taxon>
        <taxon>Vibrionaceae</taxon>
        <taxon>Vibrio</taxon>
        <taxon>Vibrio oreintalis group</taxon>
    </lineage>
</organism>
<dbReference type="RefSeq" id="WP_053407599.1">
    <property type="nucleotide sequence ID" value="NZ_DAIPHI010000015.1"/>
</dbReference>
<dbReference type="InterPro" id="IPR011057">
    <property type="entry name" value="Mss4-like_sf"/>
</dbReference>
<protein>
    <recommendedName>
        <fullName evidence="5">CENP-V/GFA domain-containing protein</fullName>
    </recommendedName>
</protein>
<dbReference type="PANTHER" id="PTHR33337">
    <property type="entry name" value="GFA DOMAIN-CONTAINING PROTEIN"/>
    <property type="match status" value="1"/>
</dbReference>
<reference evidence="7" key="1">
    <citation type="submission" date="2015-08" db="EMBL/GenBank/DDBJ databases">
        <title>Vibrio galatheae sp. nov., a novel member of the Vibrionaceae family isolated from the Solomon Islands.</title>
        <authorList>
            <person name="Giubergia S."/>
            <person name="Machado H."/>
            <person name="Mateiu R.V."/>
            <person name="Gram L."/>
        </authorList>
    </citation>
    <scope>NUCLEOTIDE SEQUENCE [LARGE SCALE GENOMIC DNA]</scope>
    <source>
        <strain evidence="7">DSM 19134</strain>
    </source>
</reference>
<keyword evidence="3" id="KW-0862">Zinc</keyword>
<dbReference type="OrthoDB" id="9786619at2"/>
<gene>
    <name evidence="6" type="ORF">AKJ31_03025</name>
</gene>
<dbReference type="STRING" id="171383.AKJ31_03025"/>
<evidence type="ECO:0000313" key="6">
    <source>
        <dbReference type="EMBL" id="KOO09343.1"/>
    </source>
</evidence>
<evidence type="ECO:0000256" key="4">
    <source>
        <dbReference type="ARBA" id="ARBA00023239"/>
    </source>
</evidence>
<dbReference type="InterPro" id="IPR006913">
    <property type="entry name" value="CENP-V/GFA"/>
</dbReference>
<dbReference type="EMBL" id="LHPI01000001">
    <property type="protein sequence ID" value="KOO09343.1"/>
    <property type="molecule type" value="Genomic_DNA"/>
</dbReference>
<comment type="similarity">
    <text evidence="1">Belongs to the Gfa family.</text>
</comment>
<keyword evidence="7" id="KW-1185">Reference proteome</keyword>
<dbReference type="PANTHER" id="PTHR33337:SF3">
    <property type="entry name" value="CENP-V_GFA DOMAIN-CONTAINING PROTEIN"/>
    <property type="match status" value="1"/>
</dbReference>
<sequence>MEFPIHASCQCGQVSYVLKAQPLKVFACHCQECQKLATSAYSVTAICDTNDVEFSGEMGEWSRLAESGNKNHAKFCPQCGNRIYHYNPDAPETVKLKLKPVGMKHDSVFKPQAHVWVSEKLDWVDIPQGMKCFDKQP</sequence>
<name>A0A0M0I600_9VIBR</name>
<dbReference type="SUPFAM" id="SSF51316">
    <property type="entry name" value="Mss4-like"/>
    <property type="match status" value="1"/>
</dbReference>